<accession>A0A6H2A2N3</accession>
<sequence>MSTYSEKLKDPKWQKKRLEIFQRDNWQCKNCGSKEKTLNVHHCWYYYGKKDPWEYDDKSLVTLCENCHKDEEKMRESAEGDLLTVLRQGGYTWLDIYELTELVLNAGKKLRMDDM</sequence>
<name>A0A6H2A2N3_9ZZZZ</name>
<proteinExistence type="predicted"/>
<dbReference type="AlphaFoldDB" id="A0A6H2A2N3"/>
<protein>
    <submittedName>
        <fullName evidence="1">Putative HNH endonuclease</fullName>
    </submittedName>
</protein>
<dbReference type="CDD" id="cd00085">
    <property type="entry name" value="HNHc"/>
    <property type="match status" value="1"/>
</dbReference>
<keyword evidence="1" id="KW-0255">Endonuclease</keyword>
<organism evidence="1">
    <name type="scientific">viral metagenome</name>
    <dbReference type="NCBI Taxonomy" id="1070528"/>
    <lineage>
        <taxon>unclassified sequences</taxon>
        <taxon>metagenomes</taxon>
        <taxon>organismal metagenomes</taxon>
    </lineage>
</organism>
<keyword evidence="1" id="KW-0540">Nuclease</keyword>
<gene>
    <name evidence="1" type="ORF">TM448A04160_0011</name>
</gene>
<keyword evidence="1" id="KW-0378">Hydrolase</keyword>
<reference evidence="1" key="1">
    <citation type="submission" date="2020-03" db="EMBL/GenBank/DDBJ databases">
        <title>The deep terrestrial virosphere.</title>
        <authorList>
            <person name="Holmfeldt K."/>
            <person name="Nilsson E."/>
            <person name="Simone D."/>
            <person name="Lopez-Fernandez M."/>
            <person name="Wu X."/>
            <person name="de Brujin I."/>
            <person name="Lundin D."/>
            <person name="Andersson A."/>
            <person name="Bertilsson S."/>
            <person name="Dopson M."/>
        </authorList>
    </citation>
    <scope>NUCLEOTIDE SEQUENCE</scope>
    <source>
        <strain evidence="1">TM448A04160</strain>
    </source>
</reference>
<evidence type="ECO:0000313" key="1">
    <source>
        <dbReference type="EMBL" id="QJA53911.1"/>
    </source>
</evidence>
<dbReference type="EMBL" id="MT144461">
    <property type="protein sequence ID" value="QJA53911.1"/>
    <property type="molecule type" value="Genomic_DNA"/>
</dbReference>
<dbReference type="InterPro" id="IPR003615">
    <property type="entry name" value="HNH_nuc"/>
</dbReference>
<dbReference type="Gene3D" id="1.10.30.50">
    <property type="match status" value="1"/>
</dbReference>
<dbReference type="GO" id="GO:0004519">
    <property type="term" value="F:endonuclease activity"/>
    <property type="evidence" value="ECO:0007669"/>
    <property type="project" value="UniProtKB-KW"/>
</dbReference>